<keyword evidence="3" id="KW-1185">Reference proteome</keyword>
<protein>
    <submittedName>
        <fullName evidence="4">Sushi, von Willebrand factor type A, EGF and pentraxin domain-containing protein 1-like</fullName>
    </submittedName>
</protein>
<dbReference type="Proteomes" id="UP000694941">
    <property type="component" value="Unplaced"/>
</dbReference>
<dbReference type="GeneID" id="106463103"/>
<feature type="domain" description="VWFA" evidence="2">
    <location>
        <begin position="52"/>
        <end position="172"/>
    </location>
</feature>
<feature type="signal peptide" evidence="1">
    <location>
        <begin position="1"/>
        <end position="24"/>
    </location>
</feature>
<evidence type="ECO:0000259" key="2">
    <source>
        <dbReference type="PROSITE" id="PS50234"/>
    </source>
</evidence>
<dbReference type="PANTHER" id="PTHR24020">
    <property type="entry name" value="COLLAGEN ALPHA"/>
    <property type="match status" value="1"/>
</dbReference>
<gene>
    <name evidence="4" type="primary">LOC106463103</name>
</gene>
<organism evidence="3 4">
    <name type="scientific">Limulus polyphemus</name>
    <name type="common">Atlantic horseshoe crab</name>
    <dbReference type="NCBI Taxonomy" id="6850"/>
    <lineage>
        <taxon>Eukaryota</taxon>
        <taxon>Metazoa</taxon>
        <taxon>Ecdysozoa</taxon>
        <taxon>Arthropoda</taxon>
        <taxon>Chelicerata</taxon>
        <taxon>Merostomata</taxon>
        <taxon>Xiphosura</taxon>
        <taxon>Limulidae</taxon>
        <taxon>Limulus</taxon>
    </lineage>
</organism>
<dbReference type="InterPro" id="IPR050525">
    <property type="entry name" value="ECM_Assembly_Org"/>
</dbReference>
<sequence length="172" mass="19266">MAAKTRLGRIWFTLKIYFILVAEARDQPNGQNIQNQRLDKVAGKAFIQRNSDIVFLLDRSGSVGAANFEIEKGFVESFLTHIVIDVNASRLAIISYSNTAERHLDYIKEPKNKCHLVRDLESVEYKNSGATNMGAGFLETQDVFKNSRDDANKVYDVIGLKVSNIGHIDEGS</sequence>
<dbReference type="CDD" id="cd01450">
    <property type="entry name" value="vWFA_subfamily_ECM"/>
    <property type="match status" value="1"/>
</dbReference>
<dbReference type="InterPro" id="IPR002035">
    <property type="entry name" value="VWF_A"/>
</dbReference>
<dbReference type="PRINTS" id="PR00453">
    <property type="entry name" value="VWFADOMAIN"/>
</dbReference>
<keyword evidence="1" id="KW-0732">Signal</keyword>
<reference evidence="4" key="1">
    <citation type="submission" date="2025-08" db="UniProtKB">
        <authorList>
            <consortium name="RefSeq"/>
        </authorList>
    </citation>
    <scope>IDENTIFICATION</scope>
    <source>
        <tissue evidence="4">Muscle</tissue>
    </source>
</reference>
<evidence type="ECO:0000313" key="3">
    <source>
        <dbReference type="Proteomes" id="UP000694941"/>
    </source>
</evidence>
<feature type="chain" id="PRO_5045546677" evidence="1">
    <location>
        <begin position="25"/>
        <end position="172"/>
    </location>
</feature>
<proteinExistence type="predicted"/>
<evidence type="ECO:0000256" key="1">
    <source>
        <dbReference type="SAM" id="SignalP"/>
    </source>
</evidence>
<dbReference type="InterPro" id="IPR036465">
    <property type="entry name" value="vWFA_dom_sf"/>
</dbReference>
<name>A0ABM1BB91_LIMPO</name>
<dbReference type="PANTHER" id="PTHR24020:SF84">
    <property type="entry name" value="VWFA DOMAIN-CONTAINING PROTEIN"/>
    <property type="match status" value="1"/>
</dbReference>
<accession>A0ABM1BB91</accession>
<dbReference type="PROSITE" id="PS50234">
    <property type="entry name" value="VWFA"/>
    <property type="match status" value="1"/>
</dbReference>
<dbReference type="Gene3D" id="3.40.50.410">
    <property type="entry name" value="von Willebrand factor, type A domain"/>
    <property type="match status" value="1"/>
</dbReference>
<dbReference type="RefSeq" id="XP_013778527.1">
    <property type="nucleotide sequence ID" value="XM_013923073.2"/>
</dbReference>
<dbReference type="SUPFAM" id="SSF53300">
    <property type="entry name" value="vWA-like"/>
    <property type="match status" value="1"/>
</dbReference>
<dbReference type="Pfam" id="PF00092">
    <property type="entry name" value="VWA"/>
    <property type="match status" value="1"/>
</dbReference>
<evidence type="ECO:0000313" key="4">
    <source>
        <dbReference type="RefSeq" id="XP_013778527.1"/>
    </source>
</evidence>